<feature type="transmembrane region" description="Helical" evidence="1">
    <location>
        <begin position="12"/>
        <end position="32"/>
    </location>
</feature>
<dbReference type="PANTHER" id="PTHR37947">
    <property type="entry name" value="BLL2462 PROTEIN"/>
    <property type="match status" value="1"/>
</dbReference>
<proteinExistence type="predicted"/>
<evidence type="ECO:0008006" key="4">
    <source>
        <dbReference type="Google" id="ProtNLM"/>
    </source>
</evidence>
<dbReference type="RefSeq" id="WP_165269455.1">
    <property type="nucleotide sequence ID" value="NZ_JAALLS010000015.1"/>
</dbReference>
<dbReference type="PANTHER" id="PTHR37947:SF1">
    <property type="entry name" value="BLL2462 PROTEIN"/>
    <property type="match status" value="1"/>
</dbReference>
<organism evidence="2 3">
    <name type="scientific">Fodinibius halophilus</name>
    <dbReference type="NCBI Taxonomy" id="1736908"/>
    <lineage>
        <taxon>Bacteria</taxon>
        <taxon>Pseudomonadati</taxon>
        <taxon>Balneolota</taxon>
        <taxon>Balneolia</taxon>
        <taxon>Balneolales</taxon>
        <taxon>Balneolaceae</taxon>
        <taxon>Fodinibius</taxon>
    </lineage>
</organism>
<dbReference type="Gene3D" id="3.40.50.410">
    <property type="entry name" value="von Willebrand factor, type A domain"/>
    <property type="match status" value="1"/>
</dbReference>
<dbReference type="InterPro" id="IPR036465">
    <property type="entry name" value="vWFA_dom_sf"/>
</dbReference>
<evidence type="ECO:0000313" key="2">
    <source>
        <dbReference type="EMBL" id="NGP89084.1"/>
    </source>
</evidence>
<accession>A0A6M1TE95</accession>
<dbReference type="AlphaFoldDB" id="A0A6M1TE95"/>
<protein>
    <recommendedName>
        <fullName evidence="4">VWA domain-containing protein</fullName>
    </recommendedName>
</protein>
<reference evidence="2 3" key="1">
    <citation type="submission" date="2020-02" db="EMBL/GenBank/DDBJ databases">
        <title>Aliifodinibius halophilus 2W32, complete genome.</title>
        <authorList>
            <person name="Li Y."/>
            <person name="Wu S."/>
        </authorList>
    </citation>
    <scope>NUCLEOTIDE SEQUENCE [LARGE SCALE GENOMIC DNA]</scope>
    <source>
        <strain evidence="2 3">2W32</strain>
    </source>
</reference>
<dbReference type="SUPFAM" id="SSF53300">
    <property type="entry name" value="vWA-like"/>
    <property type="match status" value="1"/>
</dbReference>
<sequence length="707" mass="79623">MDFTFQGFQSALPLWSYVLMFIGTSVLAWWSYKDSTGIKSTYRYLLIGLRTAVFAVLFILLLNPFIKTETTYFETPTIMVMMDNSASTAIRKSSYKGVESYTQTLNNIEFGDFEEVNLSFYAIGSSAEPTKLDSLTFDAEQTNLSKAIQLLKANQREVNSAILISDGIYTQGRNPIFNTNDLEIPIYTVGLGDTTSQKDILVRSSSTNSTGYLDTPQPVTVNIASNGFRGQSFQVHLKDGNKILSTKTVSPDLVSDNHELTFKLTPQKEGLQQYSIVIPALEQEWTSNNNSQLFSVDVKDAKQSILSLAFEVHPDVKYVRSLLRSDKNTELTTRTWINNNRFIEGNLSIAADTVDLAIIHGYPGNGLPASLEKKIKLLTNEVPHIIFATPLFSPQQFEQEISSLPVRLLGPWNYVQVGLSPRGKTNSHPIMELPTLDYSQLPSLLSPVDNINPTATATQLFNSTHRGQQTNKPVLSVQEIGNHRISFFNAFGWFQFHQEPNRKVQNFANELLLNVVSWTATNPNNQLLKAKPTKTTFNGSEHVIIDAYLQNERGEMETNASIDLTFSSDTLESHFYSMENVGSGRYRLDLGTMPEGIYTFNAVAQKGDRHIDSQQGEFAVAQSNAEFVNTTRDDQLLRTLANKTEGTYLPYDSVSGFWQNFRDKNLLSKNQKSETSYFYLYRNIGWFILVIVLLSAEWITRKYLSLP</sequence>
<evidence type="ECO:0000256" key="1">
    <source>
        <dbReference type="SAM" id="Phobius"/>
    </source>
</evidence>
<evidence type="ECO:0000313" key="3">
    <source>
        <dbReference type="Proteomes" id="UP000479132"/>
    </source>
</evidence>
<dbReference type="Proteomes" id="UP000479132">
    <property type="component" value="Unassembled WGS sequence"/>
</dbReference>
<keyword evidence="1" id="KW-0812">Transmembrane</keyword>
<gene>
    <name evidence="2" type="ORF">G3569_12045</name>
</gene>
<dbReference type="EMBL" id="JAALLS010000015">
    <property type="protein sequence ID" value="NGP89084.1"/>
    <property type="molecule type" value="Genomic_DNA"/>
</dbReference>
<comment type="caution">
    <text evidence="2">The sequence shown here is derived from an EMBL/GenBank/DDBJ whole genome shotgun (WGS) entry which is preliminary data.</text>
</comment>
<keyword evidence="1" id="KW-1133">Transmembrane helix</keyword>
<name>A0A6M1TE95_9BACT</name>
<feature type="transmembrane region" description="Helical" evidence="1">
    <location>
        <begin position="44"/>
        <end position="66"/>
    </location>
</feature>
<keyword evidence="3" id="KW-1185">Reference proteome</keyword>
<keyword evidence="1" id="KW-0472">Membrane</keyword>